<keyword evidence="1" id="KW-0812">Transmembrane</keyword>
<sequence>MVDKIKNSQNLKVYLSIGGCLLTILLLIFSCAKVHQITKKVNETKIRLEDLDSDITNLDKIMNDKVVYEIQIDKLYQSLPSNYYQVAYFARQLESIASNEGENIELKIDDDRKNEGDLSSLTFSVIIKGGYQSVKNTLSMLAQLPYHTSIDSLKTENEEGNLVTTVNFRLLMKK</sequence>
<evidence type="ECO:0000313" key="3">
    <source>
        <dbReference type="Proteomes" id="UP000179219"/>
    </source>
</evidence>
<accession>A0A1F7X1L5</accession>
<keyword evidence="1" id="KW-1133">Transmembrane helix</keyword>
<proteinExistence type="predicted"/>
<gene>
    <name evidence="2" type="ORF">A2159_01225</name>
</gene>
<protein>
    <submittedName>
        <fullName evidence="2">Uncharacterized protein</fullName>
    </submittedName>
</protein>
<dbReference type="GO" id="GO:0043107">
    <property type="term" value="P:type IV pilus-dependent motility"/>
    <property type="evidence" value="ECO:0007669"/>
    <property type="project" value="InterPro"/>
</dbReference>
<dbReference type="EMBL" id="MGFP01000033">
    <property type="protein sequence ID" value="OGM08994.1"/>
    <property type="molecule type" value="Genomic_DNA"/>
</dbReference>
<dbReference type="InterPro" id="IPR014717">
    <property type="entry name" value="Transl_elong_EF1B/ribsomal_bS6"/>
</dbReference>
<comment type="caution">
    <text evidence="2">The sequence shown here is derived from an EMBL/GenBank/DDBJ whole genome shotgun (WGS) entry which is preliminary data.</text>
</comment>
<keyword evidence="1" id="KW-0472">Membrane</keyword>
<organism evidence="2 3">
    <name type="scientific">Candidatus Woesebacteria bacterium RBG_13_34_9</name>
    <dbReference type="NCBI Taxonomy" id="1802477"/>
    <lineage>
        <taxon>Bacteria</taxon>
        <taxon>Candidatus Woeseibacteriota</taxon>
    </lineage>
</organism>
<feature type="transmembrane region" description="Helical" evidence="1">
    <location>
        <begin position="13"/>
        <end position="32"/>
    </location>
</feature>
<dbReference type="AlphaFoldDB" id="A0A1F7X1L5"/>
<name>A0A1F7X1L5_9BACT</name>
<evidence type="ECO:0000313" key="2">
    <source>
        <dbReference type="EMBL" id="OGM08994.1"/>
    </source>
</evidence>
<evidence type="ECO:0000256" key="1">
    <source>
        <dbReference type="SAM" id="Phobius"/>
    </source>
</evidence>
<dbReference type="Proteomes" id="UP000179219">
    <property type="component" value="Unassembled WGS sequence"/>
</dbReference>
<dbReference type="GO" id="GO:0043683">
    <property type="term" value="P:type IV pilus assembly"/>
    <property type="evidence" value="ECO:0007669"/>
    <property type="project" value="InterPro"/>
</dbReference>
<dbReference type="Gene3D" id="3.30.70.60">
    <property type="match status" value="1"/>
</dbReference>
<dbReference type="PROSITE" id="PS51257">
    <property type="entry name" value="PROKAR_LIPOPROTEIN"/>
    <property type="match status" value="1"/>
</dbReference>
<reference evidence="2 3" key="1">
    <citation type="journal article" date="2016" name="Nat. Commun.">
        <title>Thousands of microbial genomes shed light on interconnected biogeochemical processes in an aquifer system.</title>
        <authorList>
            <person name="Anantharaman K."/>
            <person name="Brown C.T."/>
            <person name="Hug L.A."/>
            <person name="Sharon I."/>
            <person name="Castelle C.J."/>
            <person name="Probst A.J."/>
            <person name="Thomas B.C."/>
            <person name="Singh A."/>
            <person name="Wilkins M.J."/>
            <person name="Karaoz U."/>
            <person name="Brodie E.L."/>
            <person name="Williams K.H."/>
            <person name="Hubbard S.S."/>
            <person name="Banfield J.F."/>
        </authorList>
    </citation>
    <scope>NUCLEOTIDE SEQUENCE [LARGE SCALE GENOMIC DNA]</scope>
</reference>